<reference evidence="2" key="1">
    <citation type="submission" date="2014-12" db="EMBL/GenBank/DDBJ databases">
        <title>Insight into the proteome of Arion vulgaris.</title>
        <authorList>
            <person name="Aradska J."/>
            <person name="Bulat T."/>
            <person name="Smidak R."/>
            <person name="Sarate P."/>
            <person name="Gangsoo J."/>
            <person name="Sialana F."/>
            <person name="Bilban M."/>
            <person name="Lubec G."/>
        </authorList>
    </citation>
    <scope>NUCLEOTIDE SEQUENCE</scope>
    <source>
        <tissue evidence="2">Skin</tissue>
    </source>
</reference>
<evidence type="ECO:0000313" key="2">
    <source>
        <dbReference type="EMBL" id="CEK56452.1"/>
    </source>
</evidence>
<dbReference type="AlphaFoldDB" id="A0A0B6YJU9"/>
<evidence type="ECO:0000256" key="1">
    <source>
        <dbReference type="SAM" id="MobiDB-lite"/>
    </source>
</evidence>
<accession>A0A0B6YJU9</accession>
<proteinExistence type="predicted"/>
<sequence>MDITKFNVLICLGKIQNSTQTVTSNRLPQDANLNKRGTYTDRVISYPSNPPLVPPSRQKLQTNPTKNKTKSTSQVLKPDQHKKSF</sequence>
<feature type="compositionally biased region" description="Low complexity" evidence="1">
    <location>
        <begin position="62"/>
        <end position="73"/>
    </location>
</feature>
<name>A0A0B6YJU9_9EUPU</name>
<organism evidence="2">
    <name type="scientific">Arion vulgaris</name>
    <dbReference type="NCBI Taxonomy" id="1028688"/>
    <lineage>
        <taxon>Eukaryota</taxon>
        <taxon>Metazoa</taxon>
        <taxon>Spiralia</taxon>
        <taxon>Lophotrochozoa</taxon>
        <taxon>Mollusca</taxon>
        <taxon>Gastropoda</taxon>
        <taxon>Heterobranchia</taxon>
        <taxon>Euthyneura</taxon>
        <taxon>Panpulmonata</taxon>
        <taxon>Eupulmonata</taxon>
        <taxon>Stylommatophora</taxon>
        <taxon>Helicina</taxon>
        <taxon>Arionoidea</taxon>
        <taxon>Arionidae</taxon>
        <taxon>Arion</taxon>
    </lineage>
</organism>
<dbReference type="EMBL" id="HACG01009587">
    <property type="protein sequence ID" value="CEK56452.1"/>
    <property type="molecule type" value="Transcribed_RNA"/>
</dbReference>
<feature type="region of interest" description="Disordered" evidence="1">
    <location>
        <begin position="41"/>
        <end position="85"/>
    </location>
</feature>
<protein>
    <submittedName>
        <fullName evidence="2">Uncharacterized protein</fullName>
    </submittedName>
</protein>
<gene>
    <name evidence="2" type="primary">ORF27681</name>
</gene>